<protein>
    <submittedName>
        <fullName evidence="4">C6 transcription factor</fullName>
    </submittedName>
</protein>
<evidence type="ECO:0000313" key="4">
    <source>
        <dbReference type="EMBL" id="RMZ68915.1"/>
    </source>
</evidence>
<feature type="compositionally biased region" description="Low complexity" evidence="2">
    <location>
        <begin position="141"/>
        <end position="153"/>
    </location>
</feature>
<proteinExistence type="predicted"/>
<evidence type="ECO:0000256" key="1">
    <source>
        <dbReference type="ARBA" id="ARBA00023242"/>
    </source>
</evidence>
<dbReference type="InterPro" id="IPR036864">
    <property type="entry name" value="Zn2-C6_fun-type_DNA-bd_sf"/>
</dbReference>
<dbReference type="InterPro" id="IPR001138">
    <property type="entry name" value="Zn2Cys6_DnaBD"/>
</dbReference>
<dbReference type="OrthoDB" id="10261408at2759"/>
<dbReference type="PANTHER" id="PTHR47256">
    <property type="entry name" value="ZN(II)2CYS6 TRANSCRIPTION FACTOR (EUROFUNG)-RELATED"/>
    <property type="match status" value="1"/>
</dbReference>
<dbReference type="SUPFAM" id="SSF57701">
    <property type="entry name" value="Zn2/Cys6 DNA-binding domain"/>
    <property type="match status" value="1"/>
</dbReference>
<dbReference type="GO" id="GO:0000981">
    <property type="term" value="F:DNA-binding transcription factor activity, RNA polymerase II-specific"/>
    <property type="evidence" value="ECO:0007669"/>
    <property type="project" value="InterPro"/>
</dbReference>
<evidence type="ECO:0000256" key="2">
    <source>
        <dbReference type="SAM" id="MobiDB-lite"/>
    </source>
</evidence>
<reference evidence="4 5" key="1">
    <citation type="journal article" date="2014" name="PLoS ONE">
        <title>De novo Genome Assembly of the Fungal Plant Pathogen Pyrenophora semeniperda.</title>
        <authorList>
            <person name="Soliai M.M."/>
            <person name="Meyer S.E."/>
            <person name="Udall J.A."/>
            <person name="Elzinga D.E."/>
            <person name="Hermansen R.A."/>
            <person name="Bodily P.M."/>
            <person name="Hart A.A."/>
            <person name="Coleman C.E."/>
        </authorList>
    </citation>
    <scope>NUCLEOTIDE SEQUENCE [LARGE SCALE GENOMIC DNA]</scope>
    <source>
        <strain evidence="4 5">CCB06</strain>
        <tissue evidence="4">Mycelium</tissue>
    </source>
</reference>
<dbReference type="PROSITE" id="PS00463">
    <property type="entry name" value="ZN2_CY6_FUNGAL_1"/>
    <property type="match status" value="1"/>
</dbReference>
<accession>A0A3M7M320</accession>
<evidence type="ECO:0000259" key="3">
    <source>
        <dbReference type="PROSITE" id="PS50048"/>
    </source>
</evidence>
<dbReference type="PANTHER" id="PTHR47256:SF1">
    <property type="entry name" value="ZN(II)2CYS6 TRANSCRIPTION FACTOR (EUROFUNG)"/>
    <property type="match status" value="1"/>
</dbReference>
<feature type="compositionally biased region" description="Basic and acidic residues" evidence="2">
    <location>
        <begin position="154"/>
        <end position="170"/>
    </location>
</feature>
<dbReference type="Proteomes" id="UP000265663">
    <property type="component" value="Unassembled WGS sequence"/>
</dbReference>
<evidence type="ECO:0000313" key="5">
    <source>
        <dbReference type="Proteomes" id="UP000265663"/>
    </source>
</evidence>
<keyword evidence="1" id="KW-0539">Nucleus</keyword>
<name>A0A3M7M320_9PLEO</name>
<dbReference type="Gene3D" id="4.10.240.10">
    <property type="entry name" value="Zn(2)-C6 fungal-type DNA-binding domain"/>
    <property type="match status" value="1"/>
</dbReference>
<gene>
    <name evidence="4" type="ORF">GMOD_00002806</name>
</gene>
<sequence>MEPQQCSSASTGEGAAARPNLRPLLPASSFRNEAPFPHSKRVRVNLACAPCRSRKTKCNGDRPTCSECAARDSRCIYTETETTQTKRKHQDLEELFELLKSLPDKEASEVLGRIRAGMEPRHIIETVSHGNMLMHFASSVGSNRLSVSSSQGGEWERRRSESGENEKPQTDEDTSTMESSEEARSKTNTL</sequence>
<dbReference type="AlphaFoldDB" id="A0A3M7M320"/>
<dbReference type="CDD" id="cd00067">
    <property type="entry name" value="GAL4"/>
    <property type="match status" value="1"/>
</dbReference>
<dbReference type="PROSITE" id="PS50048">
    <property type="entry name" value="ZN2_CY6_FUNGAL_2"/>
    <property type="match status" value="1"/>
</dbReference>
<feature type="compositionally biased region" description="Polar residues" evidence="2">
    <location>
        <begin position="1"/>
        <end position="11"/>
    </location>
</feature>
<feature type="region of interest" description="Disordered" evidence="2">
    <location>
        <begin position="1"/>
        <end position="35"/>
    </location>
</feature>
<dbReference type="EMBL" id="KE747817">
    <property type="protein sequence ID" value="RMZ68915.1"/>
    <property type="molecule type" value="Genomic_DNA"/>
</dbReference>
<organism evidence="4 5">
    <name type="scientific">Pyrenophora seminiperda CCB06</name>
    <dbReference type="NCBI Taxonomy" id="1302712"/>
    <lineage>
        <taxon>Eukaryota</taxon>
        <taxon>Fungi</taxon>
        <taxon>Dikarya</taxon>
        <taxon>Ascomycota</taxon>
        <taxon>Pezizomycotina</taxon>
        <taxon>Dothideomycetes</taxon>
        <taxon>Pleosporomycetidae</taxon>
        <taxon>Pleosporales</taxon>
        <taxon>Pleosporineae</taxon>
        <taxon>Pleosporaceae</taxon>
        <taxon>Pyrenophora</taxon>
    </lineage>
</organism>
<feature type="compositionally biased region" description="Basic and acidic residues" evidence="2">
    <location>
        <begin position="181"/>
        <end position="190"/>
    </location>
</feature>
<feature type="region of interest" description="Disordered" evidence="2">
    <location>
        <begin position="141"/>
        <end position="190"/>
    </location>
</feature>
<dbReference type="InterPro" id="IPR053187">
    <property type="entry name" value="Notoamide_regulator"/>
</dbReference>
<feature type="domain" description="Zn(2)-C6 fungal-type" evidence="3">
    <location>
        <begin position="47"/>
        <end position="77"/>
    </location>
</feature>
<dbReference type="Pfam" id="PF00172">
    <property type="entry name" value="Zn_clus"/>
    <property type="match status" value="1"/>
</dbReference>
<dbReference type="SMART" id="SM00066">
    <property type="entry name" value="GAL4"/>
    <property type="match status" value="1"/>
</dbReference>
<keyword evidence="5" id="KW-1185">Reference proteome</keyword>
<dbReference type="GO" id="GO:0008270">
    <property type="term" value="F:zinc ion binding"/>
    <property type="evidence" value="ECO:0007669"/>
    <property type="project" value="InterPro"/>
</dbReference>